<protein>
    <recommendedName>
        <fullName evidence="3">Secreted protein</fullName>
    </recommendedName>
</protein>
<keyword evidence="2" id="KW-1185">Reference proteome</keyword>
<dbReference type="EMBL" id="BPLR01021115">
    <property type="protein sequence ID" value="GIX86151.1"/>
    <property type="molecule type" value="Genomic_DNA"/>
</dbReference>
<evidence type="ECO:0008006" key="3">
    <source>
        <dbReference type="Google" id="ProtNLM"/>
    </source>
</evidence>
<dbReference type="AlphaFoldDB" id="A0AAV4NQF9"/>
<sequence>MIKSAQLKHKKKRRLCSLSMTLSPFAGRGVAANDHFHHQTKTLNPPTSPAGVQELAAARAVKGSTAPSTSRYSFVIRLPPPLFLACRRSIVSR</sequence>
<comment type="caution">
    <text evidence="1">The sequence shown here is derived from an EMBL/GenBank/DDBJ whole genome shotgun (WGS) entry which is preliminary data.</text>
</comment>
<evidence type="ECO:0000313" key="2">
    <source>
        <dbReference type="Proteomes" id="UP001054945"/>
    </source>
</evidence>
<name>A0AAV4NQF9_CAEEX</name>
<proteinExistence type="predicted"/>
<organism evidence="1 2">
    <name type="scientific">Caerostris extrusa</name>
    <name type="common">Bark spider</name>
    <name type="synonym">Caerostris bankana</name>
    <dbReference type="NCBI Taxonomy" id="172846"/>
    <lineage>
        <taxon>Eukaryota</taxon>
        <taxon>Metazoa</taxon>
        <taxon>Ecdysozoa</taxon>
        <taxon>Arthropoda</taxon>
        <taxon>Chelicerata</taxon>
        <taxon>Arachnida</taxon>
        <taxon>Araneae</taxon>
        <taxon>Araneomorphae</taxon>
        <taxon>Entelegynae</taxon>
        <taxon>Araneoidea</taxon>
        <taxon>Araneidae</taxon>
        <taxon>Caerostris</taxon>
    </lineage>
</organism>
<evidence type="ECO:0000313" key="1">
    <source>
        <dbReference type="EMBL" id="GIX86151.1"/>
    </source>
</evidence>
<dbReference type="Proteomes" id="UP001054945">
    <property type="component" value="Unassembled WGS sequence"/>
</dbReference>
<gene>
    <name evidence="1" type="ORF">CEXT_188941</name>
</gene>
<accession>A0AAV4NQF9</accession>
<reference evidence="1 2" key="1">
    <citation type="submission" date="2021-06" db="EMBL/GenBank/DDBJ databases">
        <title>Caerostris extrusa draft genome.</title>
        <authorList>
            <person name="Kono N."/>
            <person name="Arakawa K."/>
        </authorList>
    </citation>
    <scope>NUCLEOTIDE SEQUENCE [LARGE SCALE GENOMIC DNA]</scope>
</reference>